<organism evidence="1 2">
    <name type="scientific">Enterovirga rhinocerotis</name>
    <dbReference type="NCBI Taxonomy" id="1339210"/>
    <lineage>
        <taxon>Bacteria</taxon>
        <taxon>Pseudomonadati</taxon>
        <taxon>Pseudomonadota</taxon>
        <taxon>Alphaproteobacteria</taxon>
        <taxon>Hyphomicrobiales</taxon>
        <taxon>Methylobacteriaceae</taxon>
        <taxon>Enterovirga</taxon>
    </lineage>
</organism>
<dbReference type="AlphaFoldDB" id="A0A4R7CA68"/>
<protein>
    <submittedName>
        <fullName evidence="1">Methyltransferase family protein</fullName>
    </submittedName>
</protein>
<evidence type="ECO:0000313" key="2">
    <source>
        <dbReference type="Proteomes" id="UP000295122"/>
    </source>
</evidence>
<dbReference type="RefSeq" id="WP_166652292.1">
    <property type="nucleotide sequence ID" value="NZ_SNZR01000006.1"/>
</dbReference>
<sequence length="230" mass="26222">MSELVEERSLSEIVEGHAGRVLHKFAHYVPIYERHLSQFRGRRVTMVEIGVSHGGSLQMWKKWLGPQATLIGVDINPLCKQVEEEQINVRIGRQTDATMWDSILAEFGQPDIVLDDGSHVMKDVEKTWRYVYPRVSRSGVYVVEDMHTAYLDHYGGGVERDHNFINTAKSLVDEMHAFWDTDEEEIDDLAYPTVGVSLYRSVVVFQKGDEGGAARILRSGEQTLDPSWRC</sequence>
<name>A0A4R7CA68_9HYPH</name>
<proteinExistence type="predicted"/>
<dbReference type="Proteomes" id="UP000295122">
    <property type="component" value="Unassembled WGS sequence"/>
</dbReference>
<keyword evidence="1" id="KW-0808">Transferase</keyword>
<accession>A0A4R7CA68</accession>
<dbReference type="EMBL" id="SNZR01000006">
    <property type="protein sequence ID" value="TDR95324.1"/>
    <property type="molecule type" value="Genomic_DNA"/>
</dbReference>
<dbReference type="InterPro" id="IPR029063">
    <property type="entry name" value="SAM-dependent_MTases_sf"/>
</dbReference>
<dbReference type="Gene3D" id="3.40.50.150">
    <property type="entry name" value="Vaccinia Virus protein VP39"/>
    <property type="match status" value="1"/>
</dbReference>
<dbReference type="GO" id="GO:0008168">
    <property type="term" value="F:methyltransferase activity"/>
    <property type="evidence" value="ECO:0007669"/>
    <property type="project" value="UniProtKB-KW"/>
</dbReference>
<keyword evidence="2" id="KW-1185">Reference proteome</keyword>
<dbReference type="SUPFAM" id="SSF53335">
    <property type="entry name" value="S-adenosyl-L-methionine-dependent methyltransferases"/>
    <property type="match status" value="1"/>
</dbReference>
<dbReference type="GO" id="GO:0032259">
    <property type="term" value="P:methylation"/>
    <property type="evidence" value="ECO:0007669"/>
    <property type="project" value="UniProtKB-KW"/>
</dbReference>
<evidence type="ECO:0000313" key="1">
    <source>
        <dbReference type="EMBL" id="TDR95324.1"/>
    </source>
</evidence>
<comment type="caution">
    <text evidence="1">The sequence shown here is derived from an EMBL/GenBank/DDBJ whole genome shotgun (WGS) entry which is preliminary data.</text>
</comment>
<reference evidence="1 2" key="1">
    <citation type="submission" date="2019-03" db="EMBL/GenBank/DDBJ databases">
        <title>Genomic Encyclopedia of Type Strains, Phase IV (KMG-IV): sequencing the most valuable type-strain genomes for metagenomic binning, comparative biology and taxonomic classification.</title>
        <authorList>
            <person name="Goeker M."/>
        </authorList>
    </citation>
    <scope>NUCLEOTIDE SEQUENCE [LARGE SCALE GENOMIC DNA]</scope>
    <source>
        <strain evidence="1 2">DSM 25903</strain>
    </source>
</reference>
<keyword evidence="1" id="KW-0489">Methyltransferase</keyword>
<gene>
    <name evidence="1" type="ORF">EV668_0097</name>
</gene>